<accession>A0ABW2RBZ7</accession>
<gene>
    <name evidence="2" type="ORF">ACFQNJ_13905</name>
</gene>
<reference evidence="3" key="1">
    <citation type="journal article" date="2019" name="Int. J. Syst. Evol. Microbiol.">
        <title>The Global Catalogue of Microorganisms (GCM) 10K type strain sequencing project: providing services to taxonomists for standard genome sequencing and annotation.</title>
        <authorList>
            <consortium name="The Broad Institute Genomics Platform"/>
            <consortium name="The Broad Institute Genome Sequencing Center for Infectious Disease"/>
            <person name="Wu L."/>
            <person name="Ma J."/>
        </authorList>
    </citation>
    <scope>NUCLEOTIDE SEQUENCE [LARGE SCALE GENOMIC DNA]</scope>
    <source>
        <strain evidence="3">CCUG 54518</strain>
    </source>
</reference>
<dbReference type="EMBL" id="JBHTBX010000009">
    <property type="protein sequence ID" value="MFC7435605.1"/>
    <property type="molecule type" value="Genomic_DNA"/>
</dbReference>
<dbReference type="RefSeq" id="WP_382258557.1">
    <property type="nucleotide sequence ID" value="NZ_JBHTBX010000009.1"/>
</dbReference>
<evidence type="ECO:0000313" key="3">
    <source>
        <dbReference type="Proteomes" id="UP001596495"/>
    </source>
</evidence>
<evidence type="ECO:0000259" key="1">
    <source>
        <dbReference type="Pfam" id="PF12395"/>
    </source>
</evidence>
<sequence length="144" mass="15877">MARSDLQGACQTLAEALEALEQHVLALPASPHRSHCLQAVHRMTHVFETELRLPLSQPPPGPDSPVSGPEEALMRQIDDCLLDALTAEWRRAARVVGAAVAEWPDMPLEHFAQRLQVLAQAGRLQVRGDFTSLLHSEVRLPDVN</sequence>
<organism evidence="2 3">
    <name type="scientific">Hydrogenophaga bisanensis</name>
    <dbReference type="NCBI Taxonomy" id="439611"/>
    <lineage>
        <taxon>Bacteria</taxon>
        <taxon>Pseudomonadati</taxon>
        <taxon>Pseudomonadota</taxon>
        <taxon>Betaproteobacteria</taxon>
        <taxon>Burkholderiales</taxon>
        <taxon>Comamonadaceae</taxon>
        <taxon>Hydrogenophaga</taxon>
    </lineage>
</organism>
<protein>
    <submittedName>
        <fullName evidence="2">DUF3658 domain-containing protein</fullName>
    </submittedName>
</protein>
<evidence type="ECO:0000313" key="2">
    <source>
        <dbReference type="EMBL" id="MFC7435605.1"/>
    </source>
</evidence>
<keyword evidence="3" id="KW-1185">Reference proteome</keyword>
<name>A0ABW2RBZ7_9BURK</name>
<feature type="domain" description="DUF3658" evidence="1">
    <location>
        <begin position="76"/>
        <end position="134"/>
    </location>
</feature>
<dbReference type="Proteomes" id="UP001596495">
    <property type="component" value="Unassembled WGS sequence"/>
</dbReference>
<dbReference type="Pfam" id="PF12395">
    <property type="entry name" value="DUF3658"/>
    <property type="match status" value="1"/>
</dbReference>
<dbReference type="InterPro" id="IPR022123">
    <property type="entry name" value="DUF3658"/>
</dbReference>
<proteinExistence type="predicted"/>
<comment type="caution">
    <text evidence="2">The sequence shown here is derived from an EMBL/GenBank/DDBJ whole genome shotgun (WGS) entry which is preliminary data.</text>
</comment>